<dbReference type="InterPro" id="IPR018073">
    <property type="entry name" value="Prot_inh_cystat_CS"/>
</dbReference>
<dbReference type="Proteomes" id="UP001141253">
    <property type="component" value="Chromosome 3"/>
</dbReference>
<evidence type="ECO:0000259" key="4">
    <source>
        <dbReference type="SMART" id="SM00043"/>
    </source>
</evidence>
<reference evidence="5" key="1">
    <citation type="submission" date="2022-10" db="EMBL/GenBank/DDBJ databases">
        <authorList>
            <person name="Hyden B.L."/>
            <person name="Feng K."/>
            <person name="Yates T."/>
            <person name="Jawdy S."/>
            <person name="Smart L.B."/>
            <person name="Muchero W."/>
        </authorList>
    </citation>
    <scope>NUCLEOTIDE SEQUENCE</scope>
    <source>
        <tissue evidence="5">Shoot tip</tissue>
    </source>
</reference>
<evidence type="ECO:0000313" key="5">
    <source>
        <dbReference type="EMBL" id="KAJ6387992.1"/>
    </source>
</evidence>
<dbReference type="Pfam" id="PF16845">
    <property type="entry name" value="SQAPI"/>
    <property type="match status" value="1"/>
</dbReference>
<comment type="similarity">
    <text evidence="3">Belongs to the cystatin family. Phytocystatin subfamily.</text>
</comment>
<sequence>MISPAIISASLTLAVVLAVTTTPLISASGGFCPDKMATLGGVHDSQSSQNSAEIDSLARFAVDEHNKKGNAILEFARVVKAKEQVVAGTMHHLTIEAIEGGKKKMYEAKVWVKPWLNFKELNEFKDAGDVPVFTSSDLGAKRDRHARGWQAVPVHDPSVQDAANHALKSIQQKSNSLSPYELQEVVHANAEVEDESARFDMLLRVKRGSTEEKFKRYLFAYNVIVAVCVVNVSGHGDYLLSGKYIKKVTDLVMAHVIGSNGADPFLGTVEFLNIQQKPALRSQDGNLVPGSSRADPVKPEQHPSAELILNTCQLITPSGLSRVQLGSEMNPHGISLLDFRVNTFLARWDLLEISEKAIKT</sequence>
<keyword evidence="3" id="KW-0732">Signal</keyword>
<dbReference type="CDD" id="cd00042">
    <property type="entry name" value="CY"/>
    <property type="match status" value="1"/>
</dbReference>
<dbReference type="InterPro" id="IPR000010">
    <property type="entry name" value="Cystatin_dom"/>
</dbReference>
<dbReference type="PANTHER" id="PTHR11413:SF123">
    <property type="entry name" value="CYSTEINE PROTEINASE INHIBITOR"/>
    <property type="match status" value="1"/>
</dbReference>
<dbReference type="SUPFAM" id="SSF54403">
    <property type="entry name" value="Cystatin/monellin"/>
    <property type="match status" value="2"/>
</dbReference>
<accession>A0ABQ9BP87</accession>
<dbReference type="Gene3D" id="3.10.450.10">
    <property type="match status" value="2"/>
</dbReference>
<organism evidence="5 6">
    <name type="scientific">Salix suchowensis</name>
    <dbReference type="NCBI Taxonomy" id="1278906"/>
    <lineage>
        <taxon>Eukaryota</taxon>
        <taxon>Viridiplantae</taxon>
        <taxon>Streptophyta</taxon>
        <taxon>Embryophyta</taxon>
        <taxon>Tracheophyta</taxon>
        <taxon>Spermatophyta</taxon>
        <taxon>Magnoliopsida</taxon>
        <taxon>eudicotyledons</taxon>
        <taxon>Gunneridae</taxon>
        <taxon>Pentapetalae</taxon>
        <taxon>rosids</taxon>
        <taxon>fabids</taxon>
        <taxon>Malpighiales</taxon>
        <taxon>Salicaceae</taxon>
        <taxon>Saliceae</taxon>
        <taxon>Salix</taxon>
    </lineage>
</organism>
<keyword evidence="2 3" id="KW-0789">Thiol protease inhibitor</keyword>
<feature type="signal peptide" evidence="3">
    <location>
        <begin position="1"/>
        <end position="27"/>
    </location>
</feature>
<protein>
    <recommendedName>
        <fullName evidence="3">Cysteine proteinase inhibitor</fullName>
    </recommendedName>
</protein>
<dbReference type="InterPro" id="IPR046350">
    <property type="entry name" value="Cystatin_sf"/>
</dbReference>
<dbReference type="SMART" id="SM00043">
    <property type="entry name" value="CY"/>
    <property type="match status" value="1"/>
</dbReference>
<dbReference type="InterPro" id="IPR027214">
    <property type="entry name" value="Cystatin"/>
</dbReference>
<feature type="domain" description="Cystatin" evidence="4">
    <location>
        <begin position="37"/>
        <end position="127"/>
    </location>
</feature>
<evidence type="ECO:0000256" key="1">
    <source>
        <dbReference type="ARBA" id="ARBA00022690"/>
    </source>
</evidence>
<evidence type="ECO:0000256" key="3">
    <source>
        <dbReference type="RuleBase" id="RU362130"/>
    </source>
</evidence>
<keyword evidence="6" id="KW-1185">Reference proteome</keyword>
<name>A0ABQ9BP87_9ROSI</name>
<dbReference type="PROSITE" id="PS00287">
    <property type="entry name" value="CYSTATIN"/>
    <property type="match status" value="1"/>
</dbReference>
<feature type="chain" id="PRO_5044982664" description="Cysteine proteinase inhibitor" evidence="3">
    <location>
        <begin position="28"/>
        <end position="360"/>
    </location>
</feature>
<reference evidence="5" key="2">
    <citation type="journal article" date="2023" name="Int. J. Mol. Sci.">
        <title>De Novo Assembly and Annotation of 11 Diverse Shrub Willow (Salix) Genomes Reveals Novel Gene Organization in Sex-Linked Regions.</title>
        <authorList>
            <person name="Hyden B."/>
            <person name="Feng K."/>
            <person name="Yates T.B."/>
            <person name="Jawdy S."/>
            <person name="Cereghino C."/>
            <person name="Smart L.B."/>
            <person name="Muchero W."/>
        </authorList>
    </citation>
    <scope>NUCLEOTIDE SEQUENCE</scope>
    <source>
        <tissue evidence="5">Shoot tip</tissue>
    </source>
</reference>
<evidence type="ECO:0000256" key="2">
    <source>
        <dbReference type="ARBA" id="ARBA00022704"/>
    </source>
</evidence>
<proteinExistence type="inferred from homology"/>
<keyword evidence="1 3" id="KW-0646">Protease inhibitor</keyword>
<gene>
    <name evidence="5" type="ORF">OIU77_026537</name>
</gene>
<dbReference type="EMBL" id="JAPFFI010000007">
    <property type="protein sequence ID" value="KAJ6387992.1"/>
    <property type="molecule type" value="Genomic_DNA"/>
</dbReference>
<dbReference type="PANTHER" id="PTHR11413">
    <property type="entry name" value="CYSTATIN FAMILY MEMBER"/>
    <property type="match status" value="1"/>
</dbReference>
<evidence type="ECO:0000313" key="6">
    <source>
        <dbReference type="Proteomes" id="UP001141253"/>
    </source>
</evidence>
<comment type="caution">
    <text evidence="5">The sequence shown here is derived from an EMBL/GenBank/DDBJ whole genome shotgun (WGS) entry which is preliminary data.</text>
</comment>